<name>A0A4D4ME86_STRAX</name>
<reference evidence="1 2" key="1">
    <citation type="submission" date="2019-04" db="EMBL/GenBank/DDBJ databases">
        <title>Draft genome sequences of Streptomyces avermitilis NBRC 14893.</title>
        <authorList>
            <person name="Komaki H."/>
            <person name="Tamura T."/>
            <person name="Hosoyama A."/>
        </authorList>
    </citation>
    <scope>NUCLEOTIDE SEQUENCE [LARGE SCALE GENOMIC DNA]</scope>
    <source>
        <strain evidence="1 2">NBRC 14893</strain>
    </source>
</reference>
<sequence>MTDPETRKKVSPRSVLAIGHRPSVVPKFSSLSLNSRRGVLVCVEVKFVPGHLGPRPDRVPDPLPWVPSLSRRVGQVQMDVEVNRNVCVDEGLVVGGQLYPSSS</sequence>
<dbReference type="AlphaFoldDB" id="A0A4D4ME86"/>
<organism evidence="1 2">
    <name type="scientific">Streptomyces avermitilis</name>
    <dbReference type="NCBI Taxonomy" id="33903"/>
    <lineage>
        <taxon>Bacteria</taxon>
        <taxon>Bacillati</taxon>
        <taxon>Actinomycetota</taxon>
        <taxon>Actinomycetes</taxon>
        <taxon>Kitasatosporales</taxon>
        <taxon>Streptomycetaceae</taxon>
        <taxon>Streptomyces</taxon>
    </lineage>
</organism>
<dbReference type="Proteomes" id="UP000302139">
    <property type="component" value="Unassembled WGS sequence"/>
</dbReference>
<gene>
    <name evidence="1" type="ORF">SAV14893_096730</name>
</gene>
<protein>
    <submittedName>
        <fullName evidence="1">Uncharacterized protein</fullName>
    </submittedName>
</protein>
<dbReference type="EMBL" id="BJHX01000004">
    <property type="protein sequence ID" value="GDY70280.1"/>
    <property type="molecule type" value="Genomic_DNA"/>
</dbReference>
<accession>A0A4D4ME86</accession>
<evidence type="ECO:0000313" key="1">
    <source>
        <dbReference type="EMBL" id="GDY70280.1"/>
    </source>
</evidence>
<comment type="caution">
    <text evidence="1">The sequence shown here is derived from an EMBL/GenBank/DDBJ whole genome shotgun (WGS) entry which is preliminary data.</text>
</comment>
<proteinExistence type="predicted"/>
<evidence type="ECO:0000313" key="2">
    <source>
        <dbReference type="Proteomes" id="UP000302139"/>
    </source>
</evidence>